<sequence length="57" mass="6578">MNVKKMMPFPFFWDDAAIDLTSVFRDEKPAGWDGTFVYGGFAASETVEANRYHPYPR</sequence>
<dbReference type="RefSeq" id="WP_209975700.1">
    <property type="nucleotide sequence ID" value="NZ_JAGGLB010000021.1"/>
</dbReference>
<organism evidence="1 2">
    <name type="scientific">Paenibacillus eucommiae</name>
    <dbReference type="NCBI Taxonomy" id="1355755"/>
    <lineage>
        <taxon>Bacteria</taxon>
        <taxon>Bacillati</taxon>
        <taxon>Bacillota</taxon>
        <taxon>Bacilli</taxon>
        <taxon>Bacillales</taxon>
        <taxon>Paenibacillaceae</taxon>
        <taxon>Paenibacillus</taxon>
    </lineage>
</organism>
<gene>
    <name evidence="1" type="ORF">J2Z66_005455</name>
</gene>
<comment type="caution">
    <text evidence="1">The sequence shown here is derived from an EMBL/GenBank/DDBJ whole genome shotgun (WGS) entry which is preliminary data.</text>
</comment>
<reference evidence="1 2" key="1">
    <citation type="submission" date="2021-03" db="EMBL/GenBank/DDBJ databases">
        <title>Genomic Encyclopedia of Type Strains, Phase IV (KMG-IV): sequencing the most valuable type-strain genomes for metagenomic binning, comparative biology and taxonomic classification.</title>
        <authorList>
            <person name="Goeker M."/>
        </authorList>
    </citation>
    <scope>NUCLEOTIDE SEQUENCE [LARGE SCALE GENOMIC DNA]</scope>
    <source>
        <strain evidence="1 2">DSM 26048</strain>
    </source>
</reference>
<dbReference type="Proteomes" id="UP001519287">
    <property type="component" value="Unassembled WGS sequence"/>
</dbReference>
<evidence type="ECO:0000313" key="2">
    <source>
        <dbReference type="Proteomes" id="UP001519287"/>
    </source>
</evidence>
<evidence type="ECO:0000313" key="1">
    <source>
        <dbReference type="EMBL" id="MBP1993829.1"/>
    </source>
</evidence>
<accession>A0ABS4J1V9</accession>
<proteinExistence type="predicted"/>
<protein>
    <submittedName>
        <fullName evidence="1">Uncharacterized protein</fullName>
    </submittedName>
</protein>
<dbReference type="EMBL" id="JAGGLB010000021">
    <property type="protein sequence ID" value="MBP1993829.1"/>
    <property type="molecule type" value="Genomic_DNA"/>
</dbReference>
<name>A0ABS4J1V9_9BACL</name>
<keyword evidence="2" id="KW-1185">Reference proteome</keyword>